<evidence type="ECO:0000313" key="1">
    <source>
        <dbReference type="EMBL" id="CAH8357248.1"/>
    </source>
</evidence>
<name>A0ABC8KEV6_ERUVS</name>
<accession>A0ABC8KEV6</accession>
<dbReference type="AlphaFoldDB" id="A0ABC8KEV6"/>
<dbReference type="Proteomes" id="UP001642260">
    <property type="component" value="Unassembled WGS sequence"/>
</dbReference>
<organism evidence="1 2">
    <name type="scientific">Eruca vesicaria subsp. sativa</name>
    <name type="common">Garden rocket</name>
    <name type="synonym">Eruca sativa</name>
    <dbReference type="NCBI Taxonomy" id="29727"/>
    <lineage>
        <taxon>Eukaryota</taxon>
        <taxon>Viridiplantae</taxon>
        <taxon>Streptophyta</taxon>
        <taxon>Embryophyta</taxon>
        <taxon>Tracheophyta</taxon>
        <taxon>Spermatophyta</taxon>
        <taxon>Magnoliopsida</taxon>
        <taxon>eudicotyledons</taxon>
        <taxon>Gunneridae</taxon>
        <taxon>Pentapetalae</taxon>
        <taxon>rosids</taxon>
        <taxon>malvids</taxon>
        <taxon>Brassicales</taxon>
        <taxon>Brassicaceae</taxon>
        <taxon>Brassiceae</taxon>
        <taxon>Eruca</taxon>
    </lineage>
</organism>
<reference evidence="1 2" key="1">
    <citation type="submission" date="2022-03" db="EMBL/GenBank/DDBJ databases">
        <authorList>
            <person name="Macdonald S."/>
            <person name="Ahmed S."/>
            <person name="Newling K."/>
        </authorList>
    </citation>
    <scope>NUCLEOTIDE SEQUENCE [LARGE SCALE GENOMIC DNA]</scope>
</reference>
<evidence type="ECO:0000313" key="2">
    <source>
        <dbReference type="Proteomes" id="UP001642260"/>
    </source>
</evidence>
<gene>
    <name evidence="1" type="ORF">ERUC_LOCUS23003</name>
</gene>
<comment type="caution">
    <text evidence="1">The sequence shown here is derived from an EMBL/GenBank/DDBJ whole genome shotgun (WGS) entry which is preliminary data.</text>
</comment>
<proteinExistence type="predicted"/>
<protein>
    <submittedName>
        <fullName evidence="1">Uncharacterized protein</fullName>
    </submittedName>
</protein>
<sequence length="78" mass="8939">MVTWHEDMKDSERTFSFTWLAEDFTVGQGLAIDEFEDDDDEATNSNIPIRVVRKLVVMSLTKKIYNKGVSLVNHSCTI</sequence>
<keyword evidence="2" id="KW-1185">Reference proteome</keyword>
<dbReference type="EMBL" id="CAKOAT010230709">
    <property type="protein sequence ID" value="CAH8357248.1"/>
    <property type="molecule type" value="Genomic_DNA"/>
</dbReference>